<feature type="region of interest" description="Disordered" evidence="1">
    <location>
        <begin position="137"/>
        <end position="245"/>
    </location>
</feature>
<evidence type="ECO:0000313" key="3">
    <source>
        <dbReference type="Proteomes" id="UP000197138"/>
    </source>
</evidence>
<dbReference type="AlphaFoldDB" id="A0A218VV81"/>
<feature type="compositionally biased region" description="Basic and acidic residues" evidence="1">
    <location>
        <begin position="167"/>
        <end position="177"/>
    </location>
</feature>
<protein>
    <submittedName>
        <fullName evidence="2">Uncharacterized protein</fullName>
    </submittedName>
</protein>
<sequence length="245" mass="27849">MMMMQPAEEGVWDNPKVQKQMPLFSLLRSENAVSQNRVLSFIGTKVDSLTAKVSQLDGKIDLDRKEEEIRKLKNQIAILFGTPAPSPPTSPTTSPFNFLERPLEERSKPARLSLFPLSQEVQQPKKATLVEIRERARQATEAAQRRQEKKKEVYQTPPGLVPSVSKPSKEEKEKKNESDEEEDPQGAFMVFLKENPLSSFLKEQCEESQMVVKEETSDSVSEEESSETSPEELKDSWETKALIPR</sequence>
<proteinExistence type="predicted"/>
<evidence type="ECO:0000256" key="1">
    <source>
        <dbReference type="SAM" id="MobiDB-lite"/>
    </source>
</evidence>
<dbReference type="Proteomes" id="UP000197138">
    <property type="component" value="Unassembled WGS sequence"/>
</dbReference>
<feature type="compositionally biased region" description="Basic and acidic residues" evidence="1">
    <location>
        <begin position="137"/>
        <end position="153"/>
    </location>
</feature>
<organism evidence="2 3">
    <name type="scientific">Punica granatum</name>
    <name type="common">Pomegranate</name>
    <dbReference type="NCBI Taxonomy" id="22663"/>
    <lineage>
        <taxon>Eukaryota</taxon>
        <taxon>Viridiplantae</taxon>
        <taxon>Streptophyta</taxon>
        <taxon>Embryophyta</taxon>
        <taxon>Tracheophyta</taxon>
        <taxon>Spermatophyta</taxon>
        <taxon>Magnoliopsida</taxon>
        <taxon>eudicotyledons</taxon>
        <taxon>Gunneridae</taxon>
        <taxon>Pentapetalae</taxon>
        <taxon>rosids</taxon>
        <taxon>malvids</taxon>
        <taxon>Myrtales</taxon>
        <taxon>Lythraceae</taxon>
        <taxon>Punica</taxon>
    </lineage>
</organism>
<evidence type="ECO:0000313" key="2">
    <source>
        <dbReference type="EMBL" id="OWM64306.1"/>
    </source>
</evidence>
<accession>A0A218VV81</accession>
<dbReference type="EMBL" id="MTKT01005815">
    <property type="protein sequence ID" value="OWM64306.1"/>
    <property type="molecule type" value="Genomic_DNA"/>
</dbReference>
<gene>
    <name evidence="2" type="ORF">CDL15_Pgr018878</name>
</gene>
<name>A0A218VV81_PUNGR</name>
<comment type="caution">
    <text evidence="2">The sequence shown here is derived from an EMBL/GenBank/DDBJ whole genome shotgun (WGS) entry which is preliminary data.</text>
</comment>
<reference evidence="3" key="1">
    <citation type="journal article" date="2017" name="Plant J.">
        <title>The pomegranate (Punica granatum L.) genome and the genomics of punicalagin biosynthesis.</title>
        <authorList>
            <person name="Qin G."/>
            <person name="Xu C."/>
            <person name="Ming R."/>
            <person name="Tang H."/>
            <person name="Guyot R."/>
            <person name="Kramer E.M."/>
            <person name="Hu Y."/>
            <person name="Yi X."/>
            <person name="Qi Y."/>
            <person name="Xu X."/>
            <person name="Gao Z."/>
            <person name="Pan H."/>
            <person name="Jian J."/>
            <person name="Tian Y."/>
            <person name="Yue Z."/>
            <person name="Xu Y."/>
        </authorList>
    </citation>
    <scope>NUCLEOTIDE SEQUENCE [LARGE SCALE GENOMIC DNA]</scope>
    <source>
        <strain evidence="3">cv. Dabenzi</strain>
    </source>
</reference>
<feature type="compositionally biased region" description="Acidic residues" evidence="1">
    <location>
        <begin position="220"/>
        <end position="230"/>
    </location>
</feature>